<evidence type="ECO:0000256" key="10">
    <source>
        <dbReference type="ARBA" id="ARBA00023136"/>
    </source>
</evidence>
<dbReference type="InterPro" id="IPR003660">
    <property type="entry name" value="HAMP_dom"/>
</dbReference>
<accession>A0A6C7E8P5</accession>
<dbReference type="GO" id="GO:0000155">
    <property type="term" value="F:phosphorelay sensor kinase activity"/>
    <property type="evidence" value="ECO:0007669"/>
    <property type="project" value="InterPro"/>
</dbReference>
<dbReference type="Pfam" id="PF00672">
    <property type="entry name" value="HAMP"/>
    <property type="match status" value="1"/>
</dbReference>
<comment type="subcellular location">
    <subcellularLocation>
        <location evidence="2">Cell membrane</location>
    </subcellularLocation>
</comment>
<dbReference type="PANTHER" id="PTHR45436:SF5">
    <property type="entry name" value="SENSOR HISTIDINE KINASE TRCS"/>
    <property type="match status" value="1"/>
</dbReference>
<organism evidence="15 16">
    <name type="scientific">Ilumatobacter coccineus (strain NBRC 103263 / KCTC 29153 / YM16-304)</name>
    <dbReference type="NCBI Taxonomy" id="1313172"/>
    <lineage>
        <taxon>Bacteria</taxon>
        <taxon>Bacillati</taxon>
        <taxon>Actinomycetota</taxon>
        <taxon>Acidimicrobiia</taxon>
        <taxon>Acidimicrobiales</taxon>
        <taxon>Ilumatobacteraceae</taxon>
        <taxon>Ilumatobacter</taxon>
    </lineage>
</organism>
<keyword evidence="4" id="KW-0597">Phosphoprotein</keyword>
<keyword evidence="10 12" id="KW-0472">Membrane</keyword>
<keyword evidence="6 12" id="KW-0812">Transmembrane</keyword>
<dbReference type="InterPro" id="IPR005467">
    <property type="entry name" value="His_kinase_dom"/>
</dbReference>
<dbReference type="PROSITE" id="PS50885">
    <property type="entry name" value="HAMP"/>
    <property type="match status" value="1"/>
</dbReference>
<feature type="compositionally biased region" description="Pro residues" evidence="11">
    <location>
        <begin position="59"/>
        <end position="68"/>
    </location>
</feature>
<keyword evidence="16" id="KW-1185">Reference proteome</keyword>
<dbReference type="PRINTS" id="PR00344">
    <property type="entry name" value="BCTRLSENSOR"/>
</dbReference>
<dbReference type="Proteomes" id="UP000011863">
    <property type="component" value="Chromosome"/>
</dbReference>
<keyword evidence="5 15" id="KW-0808">Transferase</keyword>
<keyword evidence="7 15" id="KW-0418">Kinase</keyword>
<dbReference type="SMART" id="SM00388">
    <property type="entry name" value="HisKA"/>
    <property type="match status" value="1"/>
</dbReference>
<evidence type="ECO:0000256" key="7">
    <source>
        <dbReference type="ARBA" id="ARBA00022777"/>
    </source>
</evidence>
<evidence type="ECO:0000256" key="5">
    <source>
        <dbReference type="ARBA" id="ARBA00022679"/>
    </source>
</evidence>
<keyword evidence="8 12" id="KW-1133">Transmembrane helix</keyword>
<dbReference type="Gene3D" id="3.30.565.10">
    <property type="entry name" value="Histidine kinase-like ATPase, C-terminal domain"/>
    <property type="match status" value="1"/>
</dbReference>
<feature type="compositionally biased region" description="Pro residues" evidence="11">
    <location>
        <begin position="80"/>
        <end position="97"/>
    </location>
</feature>
<protein>
    <recommendedName>
        <fullName evidence="3">histidine kinase</fullName>
        <ecNumber evidence="3">2.7.13.3</ecNumber>
    </recommendedName>
</protein>
<gene>
    <name evidence="15" type="primary">mprB</name>
    <name evidence="15" type="ORF">YM304_00920</name>
</gene>
<keyword evidence="9" id="KW-0902">Two-component regulatory system</keyword>
<feature type="domain" description="HAMP" evidence="14">
    <location>
        <begin position="206"/>
        <end position="259"/>
    </location>
</feature>
<dbReference type="Gene3D" id="6.10.340.10">
    <property type="match status" value="1"/>
</dbReference>
<evidence type="ECO:0000256" key="9">
    <source>
        <dbReference type="ARBA" id="ARBA00023012"/>
    </source>
</evidence>
<dbReference type="CDD" id="cd00075">
    <property type="entry name" value="HATPase"/>
    <property type="match status" value="1"/>
</dbReference>
<dbReference type="SUPFAM" id="SSF158472">
    <property type="entry name" value="HAMP domain-like"/>
    <property type="match status" value="1"/>
</dbReference>
<dbReference type="EMBL" id="AP012057">
    <property type="protein sequence ID" value="BAN00406.1"/>
    <property type="molecule type" value="Genomic_DNA"/>
</dbReference>
<dbReference type="AlphaFoldDB" id="A0A6C7E8P5"/>
<feature type="transmembrane region" description="Helical" evidence="12">
    <location>
        <begin position="186"/>
        <end position="208"/>
    </location>
</feature>
<proteinExistence type="predicted"/>
<dbReference type="EC" id="2.7.13.3" evidence="3"/>
<dbReference type="InterPro" id="IPR003661">
    <property type="entry name" value="HisK_dim/P_dom"/>
</dbReference>
<dbReference type="PROSITE" id="PS50109">
    <property type="entry name" value="HIS_KIN"/>
    <property type="match status" value="1"/>
</dbReference>
<evidence type="ECO:0000256" key="11">
    <source>
        <dbReference type="SAM" id="MobiDB-lite"/>
    </source>
</evidence>
<dbReference type="SMART" id="SM00304">
    <property type="entry name" value="HAMP"/>
    <property type="match status" value="1"/>
</dbReference>
<reference evidence="15 16" key="1">
    <citation type="journal article" date="2013" name="Int. J. Syst. Evol. Microbiol.">
        <title>Ilumatobacter nonamiense sp. nov. and Ilumatobacter coccineum sp. nov., isolated from seashore sand.</title>
        <authorList>
            <person name="Matsumoto A."/>
            <person name="Kasai H."/>
            <person name="Matsuo Y."/>
            <person name="Shizuri Y."/>
            <person name="Ichikawa N."/>
            <person name="Fujita N."/>
            <person name="Omura S."/>
            <person name="Takahashi Y."/>
        </authorList>
    </citation>
    <scope>NUCLEOTIDE SEQUENCE [LARGE SCALE GENOMIC DNA]</scope>
    <source>
        <strain evidence="16">NBRC 103263 / KCTC 29153 / YM16-304</strain>
    </source>
</reference>
<evidence type="ECO:0000313" key="16">
    <source>
        <dbReference type="Proteomes" id="UP000011863"/>
    </source>
</evidence>
<evidence type="ECO:0000256" key="8">
    <source>
        <dbReference type="ARBA" id="ARBA00022989"/>
    </source>
</evidence>
<evidence type="ECO:0000256" key="12">
    <source>
        <dbReference type="SAM" id="Phobius"/>
    </source>
</evidence>
<feature type="domain" description="Histidine kinase" evidence="13">
    <location>
        <begin position="267"/>
        <end position="473"/>
    </location>
</feature>
<dbReference type="InterPro" id="IPR004358">
    <property type="entry name" value="Sig_transdc_His_kin-like_C"/>
</dbReference>
<dbReference type="InterPro" id="IPR036890">
    <property type="entry name" value="HATPase_C_sf"/>
</dbReference>
<dbReference type="CDD" id="cd06225">
    <property type="entry name" value="HAMP"/>
    <property type="match status" value="1"/>
</dbReference>
<dbReference type="Pfam" id="PF02518">
    <property type="entry name" value="HATPase_c"/>
    <property type="match status" value="1"/>
</dbReference>
<comment type="catalytic activity">
    <reaction evidence="1">
        <text>ATP + protein L-histidine = ADP + protein N-phospho-L-histidine.</text>
        <dbReference type="EC" id="2.7.13.3"/>
    </reaction>
</comment>
<evidence type="ECO:0000256" key="1">
    <source>
        <dbReference type="ARBA" id="ARBA00000085"/>
    </source>
</evidence>
<evidence type="ECO:0000259" key="14">
    <source>
        <dbReference type="PROSITE" id="PS50885"/>
    </source>
</evidence>
<dbReference type="InterPro" id="IPR050428">
    <property type="entry name" value="TCS_sensor_his_kinase"/>
</dbReference>
<dbReference type="PANTHER" id="PTHR45436">
    <property type="entry name" value="SENSOR HISTIDINE KINASE YKOH"/>
    <property type="match status" value="1"/>
</dbReference>
<evidence type="ECO:0000256" key="4">
    <source>
        <dbReference type="ARBA" id="ARBA00022553"/>
    </source>
</evidence>
<dbReference type="SUPFAM" id="SSF55874">
    <property type="entry name" value="ATPase domain of HSP90 chaperone/DNA topoisomerase II/histidine kinase"/>
    <property type="match status" value="1"/>
</dbReference>
<evidence type="ECO:0000256" key="6">
    <source>
        <dbReference type="ARBA" id="ARBA00022692"/>
    </source>
</evidence>
<dbReference type="CDD" id="cd00082">
    <property type="entry name" value="HisKA"/>
    <property type="match status" value="1"/>
</dbReference>
<dbReference type="KEGG" id="aym:YM304_00920"/>
<dbReference type="SMART" id="SM00387">
    <property type="entry name" value="HATPase_c"/>
    <property type="match status" value="1"/>
</dbReference>
<dbReference type="SUPFAM" id="SSF47384">
    <property type="entry name" value="Homodimeric domain of signal transducing histidine kinase"/>
    <property type="match status" value="1"/>
</dbReference>
<dbReference type="InterPro" id="IPR036097">
    <property type="entry name" value="HisK_dim/P_sf"/>
</dbReference>
<dbReference type="InterPro" id="IPR003594">
    <property type="entry name" value="HATPase_dom"/>
</dbReference>
<dbReference type="GO" id="GO:0005886">
    <property type="term" value="C:plasma membrane"/>
    <property type="evidence" value="ECO:0007669"/>
    <property type="project" value="UniProtKB-SubCell"/>
</dbReference>
<evidence type="ECO:0000313" key="15">
    <source>
        <dbReference type="EMBL" id="BAN00406.1"/>
    </source>
</evidence>
<evidence type="ECO:0000259" key="13">
    <source>
        <dbReference type="PROSITE" id="PS50109"/>
    </source>
</evidence>
<feature type="region of interest" description="Disordered" evidence="11">
    <location>
        <begin position="55"/>
        <end position="97"/>
    </location>
</feature>
<dbReference type="Gene3D" id="1.10.287.130">
    <property type="match status" value="1"/>
</dbReference>
<evidence type="ECO:0000256" key="2">
    <source>
        <dbReference type="ARBA" id="ARBA00004236"/>
    </source>
</evidence>
<name>A0A6C7E8P5_ILUCY</name>
<sequence>MTLRTRVAILLAVLVATSSAVSGLLSYRFSRSEALAAIDASLELRADRFAPAFGVGVDGPPPPPPPPLIDGETPVEPADHLPPLPVGAPPPAGPPGSPITLDDIVDTESMFGLLDADDGVVVATDDRITELLAESLDRGEVRWETVTLDGARYRVRSERFVDGTSSVSALTLAELNMALAGVRRRLIVLSTVVTLLAAVVGFVAAGFISRPLRRLSRAAEEVAETGEPSADLSIATSGEIGQLSASIERMLGALRGAREQQQRLIVDASHELRTPLTTIRANIDMLSSGRLDPADMETARNLIRSEIDELTNLSTELSELASAEQYVLSKTRLDFVDVARCTVEREIARHGRDIQFIEPRRAPVFVDGNRAALERAISNLIGNAVKFSEPDAPIVVRVERDRISVVDHGQGIPPGDLAHIFERFHRADNVRNYPGSGLGLSIVHETVLAHGGRTFARNHPRGATIGFTFRALPTPADV</sequence>
<dbReference type="Pfam" id="PF00512">
    <property type="entry name" value="HisKA"/>
    <property type="match status" value="1"/>
</dbReference>
<evidence type="ECO:0000256" key="3">
    <source>
        <dbReference type="ARBA" id="ARBA00012438"/>
    </source>
</evidence>